<dbReference type="PROSITE" id="PS51257">
    <property type="entry name" value="PROKAR_LIPOPROTEIN"/>
    <property type="match status" value="1"/>
</dbReference>
<dbReference type="Proteomes" id="UP000192391">
    <property type="component" value="Chromosome"/>
</dbReference>
<gene>
    <name evidence="1" type="ORF">B2M23_16280</name>
</gene>
<proteinExistence type="predicted"/>
<dbReference type="AlphaFoldDB" id="A0AAC9QWQ4"/>
<reference evidence="2" key="1">
    <citation type="journal article" date="2017" name="Sci. Rep.">
        <title>Determination of the Genome and Primary Transcriptome of Syngas Fermenting Eubacterium limosum ATCC 8486.</title>
        <authorList>
            <person name="Song Y."/>
            <person name="Shin J."/>
            <person name="Jeong Y."/>
            <person name="Jin S."/>
            <person name="Lee J.K."/>
            <person name="Kim D.R."/>
            <person name="Kim S.C."/>
            <person name="Cho S."/>
            <person name="Cho B.K."/>
        </authorList>
    </citation>
    <scope>NUCLEOTIDE SEQUENCE [LARGE SCALE GENOMIC DNA]</scope>
    <source>
        <strain evidence="2">ATCC 8486</strain>
    </source>
</reference>
<dbReference type="RefSeq" id="WP_038352302.1">
    <property type="nucleotide sequence ID" value="NZ_CP019962.1"/>
</dbReference>
<evidence type="ECO:0000313" key="1">
    <source>
        <dbReference type="EMBL" id="ARD66991.1"/>
    </source>
</evidence>
<dbReference type="KEGG" id="elim:B2M23_16280"/>
<dbReference type="EMBL" id="CP019962">
    <property type="protein sequence ID" value="ARD66991.1"/>
    <property type="molecule type" value="Genomic_DNA"/>
</dbReference>
<organism evidence="1 2">
    <name type="scientific">Eubacterium limosum</name>
    <dbReference type="NCBI Taxonomy" id="1736"/>
    <lineage>
        <taxon>Bacteria</taxon>
        <taxon>Bacillati</taxon>
        <taxon>Bacillota</taxon>
        <taxon>Clostridia</taxon>
        <taxon>Eubacteriales</taxon>
        <taxon>Eubacteriaceae</taxon>
        <taxon>Eubacterium</taxon>
    </lineage>
</organism>
<evidence type="ECO:0000313" key="2">
    <source>
        <dbReference type="Proteomes" id="UP000192391"/>
    </source>
</evidence>
<accession>A0AAC9QWQ4</accession>
<sequence length="93" mass="10550">MTKVKESYEEELTTVLSAMLGCEADEVMDLFKSKDCDLIELAAQAVSENASASRDYEVSLENLKKEINDQEEWRETFESEGYIGSNEIDEDGR</sequence>
<protein>
    <submittedName>
        <fullName evidence="1">Uncharacterized protein</fullName>
    </submittedName>
</protein>
<name>A0AAC9QWQ4_EUBLI</name>